<keyword evidence="8" id="KW-1185">Reference proteome</keyword>
<accession>A0A2P7AM63</accession>
<dbReference type="GO" id="GO:0042597">
    <property type="term" value="C:periplasmic space"/>
    <property type="evidence" value="ECO:0007669"/>
    <property type="project" value="UniProtKB-SubCell"/>
</dbReference>
<keyword evidence="3" id="KW-0813">Transport</keyword>
<organism evidence="7 8">
    <name type="scientific">Phyllobacterium endophyticum</name>
    <dbReference type="NCBI Taxonomy" id="1149773"/>
    <lineage>
        <taxon>Bacteria</taxon>
        <taxon>Pseudomonadati</taxon>
        <taxon>Pseudomonadota</taxon>
        <taxon>Alphaproteobacteria</taxon>
        <taxon>Hyphomicrobiales</taxon>
        <taxon>Phyllobacteriaceae</taxon>
        <taxon>Phyllobacterium</taxon>
    </lineage>
</organism>
<evidence type="ECO:0000313" key="8">
    <source>
        <dbReference type="Proteomes" id="UP000241158"/>
    </source>
</evidence>
<comment type="similarity">
    <text evidence="2">Belongs to the bacterial solute-binding protein 1 family.</text>
</comment>
<keyword evidence="4 6" id="KW-0732">Signal</keyword>
<protein>
    <submittedName>
        <fullName evidence="7">ABC transporter substrate-binding protein</fullName>
    </submittedName>
</protein>
<evidence type="ECO:0000256" key="6">
    <source>
        <dbReference type="SAM" id="SignalP"/>
    </source>
</evidence>
<feature type="chain" id="PRO_5015181624" evidence="6">
    <location>
        <begin position="34"/>
        <end position="442"/>
    </location>
</feature>
<dbReference type="PANTHER" id="PTHR43649">
    <property type="entry name" value="ARABINOSE-BINDING PROTEIN-RELATED"/>
    <property type="match status" value="1"/>
</dbReference>
<dbReference type="Gene3D" id="3.40.190.10">
    <property type="entry name" value="Periplasmic binding protein-like II"/>
    <property type="match status" value="2"/>
</dbReference>
<proteinExistence type="inferred from homology"/>
<sequence length="442" mass="48064">MSIKFITSTRRQFLAGSAALGAASITGLRPAFAAVDWKKHAGTTIEVNLIKSPRGDILQKYQKEFEDLTGIKVNAEQTPEQQQRQKAVIELTSGKPSFDVIHISYHVQKRQFEKAGWLADLTPFMKDPSLTEASLTESDFAQAGLDFAKDKNGRFGGLPFSVDYWIIYWNKELFAAKGVEFPKTFEELVAAAEKLTDKDAGTYGFVARGMKNANTPVWASFMLGYGKSTVKDGKLETDSPESIEAAKLYQRLMTKSAPPGVTGFNWAECQSSFLQGKVGMWMDGIGFAPPLEDPKKSRVVGKVGYGVMPKGPGAQAAPTFGDGIGVTEGSSKKEAAYLYCQWAISKEMGARLLQSGSGVPFRNSVLNDPEILKGVTMPAEWASVLSESAKVSQLCLPVIVPVTEFRDVMGVALTNVIGGADPAAEMKRATEEFRPILERSEA</sequence>
<evidence type="ECO:0000256" key="5">
    <source>
        <dbReference type="ARBA" id="ARBA00022764"/>
    </source>
</evidence>
<evidence type="ECO:0000256" key="2">
    <source>
        <dbReference type="ARBA" id="ARBA00008520"/>
    </source>
</evidence>
<dbReference type="Proteomes" id="UP000241158">
    <property type="component" value="Unassembled WGS sequence"/>
</dbReference>
<dbReference type="InterPro" id="IPR006059">
    <property type="entry name" value="SBP"/>
</dbReference>
<gene>
    <name evidence="7" type="ORF">CU100_21735</name>
</gene>
<dbReference type="PANTHER" id="PTHR43649:SF34">
    <property type="entry name" value="ABC TRANSPORTER PERIPLASMIC-BINDING PROTEIN YCJN-RELATED"/>
    <property type="match status" value="1"/>
</dbReference>
<name>A0A2P7AM63_9HYPH</name>
<feature type="signal peptide" evidence="6">
    <location>
        <begin position="1"/>
        <end position="33"/>
    </location>
</feature>
<evidence type="ECO:0000256" key="3">
    <source>
        <dbReference type="ARBA" id="ARBA00022448"/>
    </source>
</evidence>
<evidence type="ECO:0000256" key="4">
    <source>
        <dbReference type="ARBA" id="ARBA00022729"/>
    </source>
</evidence>
<dbReference type="SUPFAM" id="SSF53850">
    <property type="entry name" value="Periplasmic binding protein-like II"/>
    <property type="match status" value="1"/>
</dbReference>
<dbReference type="PROSITE" id="PS51318">
    <property type="entry name" value="TAT"/>
    <property type="match status" value="1"/>
</dbReference>
<dbReference type="InterPro" id="IPR006311">
    <property type="entry name" value="TAT_signal"/>
</dbReference>
<dbReference type="CDD" id="cd13585">
    <property type="entry name" value="PBP2_TMBP_like"/>
    <property type="match status" value="1"/>
</dbReference>
<comment type="caution">
    <text evidence="7">The sequence shown here is derived from an EMBL/GenBank/DDBJ whole genome shotgun (WGS) entry which is preliminary data.</text>
</comment>
<dbReference type="EMBL" id="PGGN01000005">
    <property type="protein sequence ID" value="PSH55300.1"/>
    <property type="molecule type" value="Genomic_DNA"/>
</dbReference>
<dbReference type="RefSeq" id="WP_106718730.1">
    <property type="nucleotide sequence ID" value="NZ_JACHXT010000005.1"/>
</dbReference>
<dbReference type="OrthoDB" id="9804061at2"/>
<reference evidence="8" key="1">
    <citation type="submission" date="2017-11" db="EMBL/GenBank/DDBJ databases">
        <authorList>
            <person name="Kuznetsova I."/>
            <person name="Sazanova A."/>
            <person name="Chirak E."/>
            <person name="Safronova V."/>
            <person name="Willems A."/>
        </authorList>
    </citation>
    <scope>NUCLEOTIDE SEQUENCE [LARGE SCALE GENOMIC DNA]</scope>
    <source>
        <strain evidence="8">PEPV15</strain>
    </source>
</reference>
<dbReference type="AlphaFoldDB" id="A0A2P7AM63"/>
<evidence type="ECO:0000313" key="7">
    <source>
        <dbReference type="EMBL" id="PSH55300.1"/>
    </source>
</evidence>
<evidence type="ECO:0000256" key="1">
    <source>
        <dbReference type="ARBA" id="ARBA00004418"/>
    </source>
</evidence>
<keyword evidence="5" id="KW-0574">Periplasm</keyword>
<dbReference type="Pfam" id="PF01547">
    <property type="entry name" value="SBP_bac_1"/>
    <property type="match status" value="1"/>
</dbReference>
<comment type="subcellular location">
    <subcellularLocation>
        <location evidence="1">Periplasm</location>
    </subcellularLocation>
</comment>
<dbReference type="InterPro" id="IPR050490">
    <property type="entry name" value="Bact_solute-bd_prot1"/>
</dbReference>